<evidence type="ECO:0000313" key="1">
    <source>
        <dbReference type="EMBL" id="VAW69505.1"/>
    </source>
</evidence>
<gene>
    <name evidence="1" type="ORF">MNBD_GAMMA09-2894</name>
</gene>
<dbReference type="EMBL" id="UOFI01000167">
    <property type="protein sequence ID" value="VAW69505.1"/>
    <property type="molecule type" value="Genomic_DNA"/>
</dbReference>
<accession>A0A3B0XLY6</accession>
<proteinExistence type="predicted"/>
<dbReference type="AlphaFoldDB" id="A0A3B0XLY6"/>
<protein>
    <submittedName>
        <fullName evidence="1">Uncharacterized protein</fullName>
    </submittedName>
</protein>
<name>A0A3B0XLY6_9ZZZZ</name>
<reference evidence="1" key="1">
    <citation type="submission" date="2018-06" db="EMBL/GenBank/DDBJ databases">
        <authorList>
            <person name="Zhirakovskaya E."/>
        </authorList>
    </citation>
    <scope>NUCLEOTIDE SEQUENCE</scope>
</reference>
<sequence length="38" mass="4112">MKFLNILGPHRVGAFCTGHHLSVSGIQSYAVIAMNNNI</sequence>
<organism evidence="1">
    <name type="scientific">hydrothermal vent metagenome</name>
    <dbReference type="NCBI Taxonomy" id="652676"/>
    <lineage>
        <taxon>unclassified sequences</taxon>
        <taxon>metagenomes</taxon>
        <taxon>ecological metagenomes</taxon>
    </lineage>
</organism>